<reference evidence="1" key="1">
    <citation type="submission" date="2019-03" db="EMBL/GenBank/DDBJ databases">
        <title>Candidatus Syntrophosphaera thermopropionivorans: a novel player in syntrophic propionate oxidation during anaerobic digestion.</title>
        <authorList>
            <person name="Dyksma S."/>
        </authorList>
    </citation>
    <scope>NUCLEOTIDE SEQUENCE</scope>
    <source>
        <strain evidence="1">W5</strain>
    </source>
</reference>
<gene>
    <name evidence="1" type="primary">rsfS</name>
    <name evidence="1" type="ORF">E0946_01885</name>
</gene>
<evidence type="ECO:0000313" key="1">
    <source>
        <dbReference type="EMBL" id="TDF74201.1"/>
    </source>
</evidence>
<dbReference type="Proteomes" id="UP000294588">
    <property type="component" value="Unassembled WGS sequence"/>
</dbReference>
<name>A0AC61QKJ3_9BACT</name>
<protein>
    <submittedName>
        <fullName evidence="1">Ribosome silencing factor</fullName>
    </submittedName>
</protein>
<organism evidence="1 2">
    <name type="scientific">Candidatus Syntrophosphaera thermopropionivorans</name>
    <dbReference type="NCBI Taxonomy" id="2593015"/>
    <lineage>
        <taxon>Bacteria</taxon>
        <taxon>Pseudomonadati</taxon>
        <taxon>Candidatus Cloacimonadota</taxon>
        <taxon>Candidatus Cloacimonadia</taxon>
        <taxon>Candidatus Cloacimonadales</taxon>
        <taxon>Candidatus Cloacimonadaceae</taxon>
        <taxon>Candidatus Syntrophosphaera</taxon>
    </lineage>
</organism>
<keyword evidence="2" id="KW-1185">Reference proteome</keyword>
<evidence type="ECO:0000313" key="2">
    <source>
        <dbReference type="Proteomes" id="UP000294588"/>
    </source>
</evidence>
<proteinExistence type="predicted"/>
<dbReference type="EMBL" id="SMOG01000002">
    <property type="protein sequence ID" value="TDF74201.1"/>
    <property type="molecule type" value="Genomic_DNA"/>
</dbReference>
<sequence length="118" mass="13619">MLADNIKLTDVLNWLNEKQAEHIAVYDVANNCSYTDFIVVCNGSADLHNKAIANHILLMAKKSKYQILGKAGLEYGQWILVDFGDVIVHIFRQEKREYYDIDQLFSELTEPIKEEKDL</sequence>
<comment type="caution">
    <text evidence="1">The sequence shown here is derived from an EMBL/GenBank/DDBJ whole genome shotgun (WGS) entry which is preliminary data.</text>
</comment>
<accession>A0AC61QKJ3</accession>